<evidence type="ECO:0000256" key="2">
    <source>
        <dbReference type="SAM" id="SignalP"/>
    </source>
</evidence>
<evidence type="ECO:0000313" key="4">
    <source>
        <dbReference type="EMBL" id="CAH3113924.1"/>
    </source>
</evidence>
<dbReference type="PANTHER" id="PTHR22802:SF396">
    <property type="entry name" value="C-TYPE LECTIN DOMAIN-CONTAINING PROTEIN"/>
    <property type="match status" value="1"/>
</dbReference>
<feature type="region of interest" description="Disordered" evidence="1">
    <location>
        <begin position="524"/>
        <end position="543"/>
    </location>
</feature>
<accession>A0AAU9WH04</accession>
<dbReference type="Gene3D" id="3.10.100.10">
    <property type="entry name" value="Mannose-Binding Protein A, subunit A"/>
    <property type="match status" value="1"/>
</dbReference>
<feature type="signal peptide" evidence="2">
    <location>
        <begin position="1"/>
        <end position="18"/>
    </location>
</feature>
<comment type="caution">
    <text evidence="4">The sequence shown here is derived from an EMBL/GenBank/DDBJ whole genome shotgun (WGS) entry which is preliminary data.</text>
</comment>
<reference evidence="4 5" key="1">
    <citation type="submission" date="2022-05" db="EMBL/GenBank/DDBJ databases">
        <authorList>
            <consortium name="Genoscope - CEA"/>
            <person name="William W."/>
        </authorList>
    </citation>
    <scope>NUCLEOTIDE SEQUENCE [LARGE SCALE GENOMIC DNA]</scope>
</reference>
<dbReference type="SUPFAM" id="SSF56436">
    <property type="entry name" value="C-type lectin-like"/>
    <property type="match status" value="1"/>
</dbReference>
<dbReference type="SMART" id="SM00034">
    <property type="entry name" value="CLECT"/>
    <property type="match status" value="1"/>
</dbReference>
<dbReference type="InterPro" id="IPR016187">
    <property type="entry name" value="CTDL_fold"/>
</dbReference>
<feature type="chain" id="PRO_5043448826" description="C-type lectin domain-containing protein" evidence="2">
    <location>
        <begin position="19"/>
        <end position="543"/>
    </location>
</feature>
<sequence length="543" mass="60524">MGKVCFTIYSALLVLTRAIYVKSGAATVKKNFNGSSYIFYRSNGYWYNWEGSKKICEKSGYNLVSIESREEWNFLNRTIHKEITNEYFIGLWKDTSTGVWRWLSDNSTVDASNKGDWPWATGQPSNGNTEESCAQMYGNFSNNFGRYNDVPCTLPIVNSGFICELTGRGGSSQATRPYKIESILKLSSTLSSEKLFCVRKSSSSLNKPSIMTAQTQRNESNAHIRLLLLFSVSHLSVTVLISRRFKRNYQSQKQICLISNLLHIIKCSEKCARHEDRVMCTYEKPSSSELTSLDPVLVQQTQSSAELTVHLTLSRTESGLATYETVSDCKRECGYDHIETNRKLSSVSEGCSDIQERAPENTVLVSGEKGIQQPPALCDKKEENKDHVYAVVHKERKGRASSEVSALEKTAGRPQEETSDLPVQWASCVDQSPSLTPENGSSHQTDSGLDNNIEAAGSETPQAGGNTEYLYAAVDKTKKKKPPQKPAPYRGLVYADLILSRENSAKLVKEQSQTVYAQIDPVKTASVKISQKNPEETKDGEHK</sequence>
<dbReference type="InterPro" id="IPR051004">
    <property type="entry name" value="DC-SIGN_domain-containing"/>
</dbReference>
<dbReference type="Pfam" id="PF00059">
    <property type="entry name" value="Lectin_C"/>
    <property type="match status" value="1"/>
</dbReference>
<dbReference type="PANTHER" id="PTHR22802">
    <property type="entry name" value="C-TYPE LECTIN SUPERFAMILY MEMBER"/>
    <property type="match status" value="1"/>
</dbReference>
<keyword evidence="5" id="KW-1185">Reference proteome</keyword>
<dbReference type="EMBL" id="CALNXJ010000014">
    <property type="protein sequence ID" value="CAH3113924.1"/>
    <property type="molecule type" value="Genomic_DNA"/>
</dbReference>
<feature type="domain" description="C-type lectin" evidence="3">
    <location>
        <begin position="32"/>
        <end position="152"/>
    </location>
</feature>
<gene>
    <name evidence="4" type="ORF">PMEA_00005938</name>
</gene>
<protein>
    <recommendedName>
        <fullName evidence="3">C-type lectin domain-containing protein</fullName>
    </recommendedName>
</protein>
<keyword evidence="2" id="KW-0732">Signal</keyword>
<dbReference type="PROSITE" id="PS50041">
    <property type="entry name" value="C_TYPE_LECTIN_2"/>
    <property type="match status" value="1"/>
</dbReference>
<dbReference type="Proteomes" id="UP001159428">
    <property type="component" value="Unassembled WGS sequence"/>
</dbReference>
<organism evidence="4 5">
    <name type="scientific">Pocillopora meandrina</name>
    <dbReference type="NCBI Taxonomy" id="46732"/>
    <lineage>
        <taxon>Eukaryota</taxon>
        <taxon>Metazoa</taxon>
        <taxon>Cnidaria</taxon>
        <taxon>Anthozoa</taxon>
        <taxon>Hexacorallia</taxon>
        <taxon>Scleractinia</taxon>
        <taxon>Astrocoeniina</taxon>
        <taxon>Pocilloporidae</taxon>
        <taxon>Pocillopora</taxon>
    </lineage>
</organism>
<dbReference type="InterPro" id="IPR016186">
    <property type="entry name" value="C-type_lectin-like/link_sf"/>
</dbReference>
<feature type="region of interest" description="Disordered" evidence="1">
    <location>
        <begin position="393"/>
        <end position="466"/>
    </location>
</feature>
<feature type="compositionally biased region" description="Basic and acidic residues" evidence="1">
    <location>
        <begin position="533"/>
        <end position="543"/>
    </location>
</feature>
<name>A0AAU9WH04_9CNID</name>
<feature type="compositionally biased region" description="Polar residues" evidence="1">
    <location>
        <begin position="429"/>
        <end position="450"/>
    </location>
</feature>
<dbReference type="CDD" id="cd00037">
    <property type="entry name" value="CLECT"/>
    <property type="match status" value="1"/>
</dbReference>
<evidence type="ECO:0000259" key="3">
    <source>
        <dbReference type="PROSITE" id="PS50041"/>
    </source>
</evidence>
<dbReference type="AlphaFoldDB" id="A0AAU9WH04"/>
<evidence type="ECO:0000256" key="1">
    <source>
        <dbReference type="SAM" id="MobiDB-lite"/>
    </source>
</evidence>
<dbReference type="InterPro" id="IPR001304">
    <property type="entry name" value="C-type_lectin-like"/>
</dbReference>
<evidence type="ECO:0000313" key="5">
    <source>
        <dbReference type="Proteomes" id="UP001159428"/>
    </source>
</evidence>
<proteinExistence type="predicted"/>